<dbReference type="PANTHER" id="PTHR33332">
    <property type="entry name" value="REVERSE TRANSCRIPTASE DOMAIN-CONTAINING PROTEIN"/>
    <property type="match status" value="1"/>
</dbReference>
<dbReference type="InterPro" id="IPR000477">
    <property type="entry name" value="RT_dom"/>
</dbReference>
<keyword evidence="3" id="KW-0548">Nucleotidyltransferase</keyword>
<dbReference type="Proteomes" id="UP000325440">
    <property type="component" value="Unassembled WGS sequence"/>
</dbReference>
<evidence type="ECO:0000259" key="1">
    <source>
        <dbReference type="PROSITE" id="PS50878"/>
    </source>
</evidence>
<feature type="domain" description="LITAF" evidence="2">
    <location>
        <begin position="59"/>
        <end position="144"/>
    </location>
</feature>
<keyword evidence="3" id="KW-0808">Transferase</keyword>
<dbReference type="SUPFAM" id="SSF81995">
    <property type="entry name" value="beta-sandwich domain of Sec23/24"/>
    <property type="match status" value="1"/>
</dbReference>
<dbReference type="EMBL" id="CABPRJ010000560">
    <property type="protein sequence ID" value="VVC31013.1"/>
    <property type="molecule type" value="Genomic_DNA"/>
</dbReference>
<dbReference type="Pfam" id="PF10601">
    <property type="entry name" value="zf-LITAF-like"/>
    <property type="match status" value="1"/>
</dbReference>
<keyword evidence="4" id="KW-1185">Reference proteome</keyword>
<dbReference type="AlphaFoldDB" id="A0A5E4MJD5"/>
<name>A0A5E4MJD5_9HEMI</name>
<gene>
    <name evidence="3" type="ORF">CINCED_3A018146</name>
</gene>
<accession>A0A5E4MJD5</accession>
<evidence type="ECO:0000259" key="2">
    <source>
        <dbReference type="PROSITE" id="PS51837"/>
    </source>
</evidence>
<protein>
    <submittedName>
        <fullName evidence="3">LPS-induced tumour necrosis factor alpha factor,Reverse transcriptase domain</fullName>
    </submittedName>
</protein>
<dbReference type="PROSITE" id="PS51837">
    <property type="entry name" value="LITAF"/>
    <property type="match status" value="1"/>
</dbReference>
<reference evidence="3 4" key="1">
    <citation type="submission" date="2019-08" db="EMBL/GenBank/DDBJ databases">
        <authorList>
            <person name="Alioto T."/>
            <person name="Alioto T."/>
            <person name="Gomez Garrido J."/>
        </authorList>
    </citation>
    <scope>NUCLEOTIDE SEQUENCE [LARGE SCALE GENOMIC DNA]</scope>
</reference>
<dbReference type="SMART" id="SM00714">
    <property type="entry name" value="LITAF"/>
    <property type="match status" value="1"/>
</dbReference>
<dbReference type="OrthoDB" id="6621816at2759"/>
<proteinExistence type="predicted"/>
<dbReference type="GO" id="GO:0003964">
    <property type="term" value="F:RNA-directed DNA polymerase activity"/>
    <property type="evidence" value="ECO:0007669"/>
    <property type="project" value="UniProtKB-KW"/>
</dbReference>
<feature type="domain" description="Reverse transcriptase" evidence="1">
    <location>
        <begin position="278"/>
        <end position="428"/>
    </location>
</feature>
<dbReference type="Pfam" id="PF00078">
    <property type="entry name" value="RVT_1"/>
    <property type="match status" value="1"/>
</dbReference>
<dbReference type="PROSITE" id="PS50878">
    <property type="entry name" value="RT_POL"/>
    <property type="match status" value="1"/>
</dbReference>
<feature type="non-terminal residue" evidence="3">
    <location>
        <position position="428"/>
    </location>
</feature>
<evidence type="ECO:0000313" key="4">
    <source>
        <dbReference type="Proteomes" id="UP000325440"/>
    </source>
</evidence>
<sequence length="428" mass="49134">MYFLVIMNPQDLKNEQNIPSAPPSYFESVSTQNHSYIPQQYNSQQPCPGYPQYAPQVPTQVIVIQAPALPPLGKQPVEVICPKCKAIVLTTVQEESSNTAYLCCLFLLVVGCTLFSCLPFCMDSFKNYKHTCSRCKGSKTDINNFKLVILLNGFSKIFEKAIKTRLINYLEENNLLANSQYGFRKGLDTEDALANQTKDISAKPSKFDSISHITLLDSLNSFGITGSAFIIYKSYLEERTQQIRINNTLRYETVKILNSIFDQIVNLLVHIFNLKIKTSIFLLVFYYNFKLAFIKPLYKRVDCKHMGNYRPIFILTHFSKNHYVKNHFVSRKKRTIIIIILLSKNQYGFKLSLDLAMAFGSIHRDILFKILLIFGINNRNLLWFKSYLSCRKPIVKLNDITSDENFIKYGVPHGSVLGPVLFILYINV</sequence>
<dbReference type="InterPro" id="IPR006629">
    <property type="entry name" value="LITAF"/>
</dbReference>
<keyword evidence="3" id="KW-0695">RNA-directed DNA polymerase</keyword>
<organism evidence="3 4">
    <name type="scientific">Cinara cedri</name>
    <dbReference type="NCBI Taxonomy" id="506608"/>
    <lineage>
        <taxon>Eukaryota</taxon>
        <taxon>Metazoa</taxon>
        <taxon>Ecdysozoa</taxon>
        <taxon>Arthropoda</taxon>
        <taxon>Hexapoda</taxon>
        <taxon>Insecta</taxon>
        <taxon>Pterygota</taxon>
        <taxon>Neoptera</taxon>
        <taxon>Paraneoptera</taxon>
        <taxon>Hemiptera</taxon>
        <taxon>Sternorrhyncha</taxon>
        <taxon>Aphidomorpha</taxon>
        <taxon>Aphidoidea</taxon>
        <taxon>Aphididae</taxon>
        <taxon>Lachninae</taxon>
        <taxon>Cinara</taxon>
    </lineage>
</organism>
<evidence type="ECO:0000313" key="3">
    <source>
        <dbReference type="EMBL" id="VVC31013.1"/>
    </source>
</evidence>